<evidence type="ECO:0000313" key="2">
    <source>
        <dbReference type="Proteomes" id="UP000271683"/>
    </source>
</evidence>
<comment type="caution">
    <text evidence="1">The sequence shown here is derived from an EMBL/GenBank/DDBJ whole genome shotgun (WGS) entry which is preliminary data.</text>
</comment>
<dbReference type="EMBL" id="RJKL01000001">
    <property type="protein sequence ID" value="ROP28847.1"/>
    <property type="molecule type" value="Genomic_DNA"/>
</dbReference>
<accession>A0A3N1GEZ1</accession>
<dbReference type="OrthoDB" id="3298638at2"/>
<name>A0A3N1GEZ1_9ACTN</name>
<protein>
    <recommendedName>
        <fullName evidence="3">Superoxide dismutase</fullName>
    </recommendedName>
</protein>
<gene>
    <name evidence="1" type="ORF">EDD30_1624</name>
</gene>
<proteinExistence type="predicted"/>
<reference evidence="1 2" key="1">
    <citation type="submission" date="2018-11" db="EMBL/GenBank/DDBJ databases">
        <title>Sequencing the genomes of 1000 actinobacteria strains.</title>
        <authorList>
            <person name="Klenk H.-P."/>
        </authorList>
    </citation>
    <scope>NUCLEOTIDE SEQUENCE [LARGE SCALE GENOMIC DNA]</scope>
    <source>
        <strain evidence="1 2">DSM 43634</strain>
    </source>
</reference>
<evidence type="ECO:0008006" key="3">
    <source>
        <dbReference type="Google" id="ProtNLM"/>
    </source>
</evidence>
<dbReference type="AlphaFoldDB" id="A0A3N1GEZ1"/>
<evidence type="ECO:0000313" key="1">
    <source>
        <dbReference type="EMBL" id="ROP28847.1"/>
    </source>
</evidence>
<dbReference type="Proteomes" id="UP000271683">
    <property type="component" value="Unassembled WGS sequence"/>
</dbReference>
<dbReference type="RefSeq" id="WP_123678152.1">
    <property type="nucleotide sequence ID" value="NZ_RJKL01000001.1"/>
</dbReference>
<sequence length="90" mass="9152">MTGADASSAFRAAQRAAGVVAAKHRGDLAGAEALLAAFPDEATRTRGFQILAELALTLVKDATGQTMDELVQELSLQLAAATLPGGSGNR</sequence>
<organism evidence="1 2">
    <name type="scientific">Couchioplanes caeruleus</name>
    <dbReference type="NCBI Taxonomy" id="56438"/>
    <lineage>
        <taxon>Bacteria</taxon>
        <taxon>Bacillati</taxon>
        <taxon>Actinomycetota</taxon>
        <taxon>Actinomycetes</taxon>
        <taxon>Micromonosporales</taxon>
        <taxon>Micromonosporaceae</taxon>
        <taxon>Couchioplanes</taxon>
    </lineage>
</organism>